<feature type="transmembrane region" description="Helical" evidence="1">
    <location>
        <begin position="80"/>
        <end position="99"/>
    </location>
</feature>
<dbReference type="AlphaFoldDB" id="A0AAQ3Y491"/>
<dbReference type="Proteomes" id="UP000194948">
    <property type="component" value="Chromosome"/>
</dbReference>
<gene>
    <name evidence="2" type="ORF">A5821_000661</name>
</gene>
<dbReference type="PANTHER" id="PTHR40078:SF1">
    <property type="entry name" value="INTEGRAL MEMBRANE PROTEIN"/>
    <property type="match status" value="1"/>
</dbReference>
<feature type="transmembrane region" description="Helical" evidence="1">
    <location>
        <begin position="111"/>
        <end position="131"/>
    </location>
</feature>
<evidence type="ECO:0000256" key="1">
    <source>
        <dbReference type="SAM" id="Phobius"/>
    </source>
</evidence>
<feature type="transmembrane region" description="Helical" evidence="1">
    <location>
        <begin position="53"/>
        <end position="73"/>
    </location>
</feature>
<keyword evidence="1" id="KW-0472">Membrane</keyword>
<accession>A0AAQ3Y491</accession>
<keyword evidence="1" id="KW-1133">Transmembrane helix</keyword>
<proteinExistence type="predicted"/>
<protein>
    <recommendedName>
        <fullName evidence="4">Integral membrane protein</fullName>
    </recommendedName>
</protein>
<sequence>MKKKQKSEWLIRSLYALIGVAILSFGAATLRIGQVGLDPYTAANIGIGESLGLSLGVYQLIINIVILGLVFVFGRKYIGLGTVINMVLTGFFIDFYTWLYSTFVTIKINLFTQGLLLILGVLIFTFGASFYMSAKIGNAPYDAIAPIIVERTKAQYRIVRIIQDIFFVILAFIFGGPVGLGTVINAFFTGPLIDFWNKKVSEPIIEKSVKEKL</sequence>
<evidence type="ECO:0000313" key="3">
    <source>
        <dbReference type="Proteomes" id="UP000194948"/>
    </source>
</evidence>
<feature type="transmembrane region" description="Helical" evidence="1">
    <location>
        <begin position="12"/>
        <end position="33"/>
    </location>
</feature>
<dbReference type="EMBL" id="CP147244">
    <property type="protein sequence ID" value="WYJ99584.1"/>
    <property type="molecule type" value="Genomic_DNA"/>
</dbReference>
<feature type="transmembrane region" description="Helical" evidence="1">
    <location>
        <begin position="165"/>
        <end position="188"/>
    </location>
</feature>
<dbReference type="PANTHER" id="PTHR40078">
    <property type="entry name" value="INTEGRAL MEMBRANE PROTEIN-RELATED"/>
    <property type="match status" value="1"/>
</dbReference>
<organism evidence="2 3">
    <name type="scientific">Candidatus Enterococcus palustris</name>
    <dbReference type="NCBI Taxonomy" id="1834189"/>
    <lineage>
        <taxon>Bacteria</taxon>
        <taxon>Bacillati</taxon>
        <taxon>Bacillota</taxon>
        <taxon>Bacilli</taxon>
        <taxon>Lactobacillales</taxon>
        <taxon>Enterococcaceae</taxon>
        <taxon>Enterococcus</taxon>
    </lineage>
</organism>
<name>A0AAQ3Y491_9ENTE</name>
<keyword evidence="3" id="KW-1185">Reference proteome</keyword>
<evidence type="ECO:0008006" key="4">
    <source>
        <dbReference type="Google" id="ProtNLM"/>
    </source>
</evidence>
<dbReference type="RefSeq" id="WP_086313076.1">
    <property type="nucleotide sequence ID" value="NZ_CP147244.1"/>
</dbReference>
<evidence type="ECO:0000313" key="2">
    <source>
        <dbReference type="EMBL" id="WYJ99584.1"/>
    </source>
</evidence>
<reference evidence="3" key="1">
    <citation type="submission" date="2017-05" db="EMBL/GenBank/DDBJ databases">
        <title>The Genome Sequence of EEnterococcus faecalis 9F2_4866.</title>
        <authorList>
            <consortium name="The Broad Institute Genomics Platform"/>
            <consortium name="The Broad Institute Genomic Center for Infectious Diseases"/>
            <person name="Earl A."/>
            <person name="Manson A."/>
            <person name="Schwartman J."/>
            <person name="Gilmore M."/>
            <person name="Abouelleil A."/>
            <person name="Cao P."/>
            <person name="Chapman S."/>
            <person name="Cusick C."/>
            <person name="Shea T."/>
            <person name="Young S."/>
            <person name="Neafsey D."/>
            <person name="Nusbaum C."/>
            <person name="Birren B."/>
        </authorList>
    </citation>
    <scope>NUCLEOTIDE SEQUENCE [LARGE SCALE GENOMIC DNA]</scope>
    <source>
        <strain evidence="3">7F3_DIV0205</strain>
    </source>
</reference>
<dbReference type="Pfam" id="PF19700">
    <property type="entry name" value="DUF6198"/>
    <property type="match status" value="1"/>
</dbReference>
<keyword evidence="1" id="KW-0812">Transmembrane</keyword>
<reference evidence="2 3" key="2">
    <citation type="submission" date="2024-03" db="EMBL/GenBank/DDBJ databases">
        <title>The Genome Sequence of Enterococcus sp. DIV0205d.</title>
        <authorList>
            <consortium name="The Broad Institute Genomics Platform"/>
            <consortium name="The Broad Institute Microbial Omics Core"/>
            <consortium name="The Broad Institute Genomic Center for Infectious Diseases"/>
            <person name="Earl A."/>
            <person name="Manson A."/>
            <person name="Gilmore M."/>
            <person name="Schwartman J."/>
            <person name="Shea T."/>
            <person name="Abouelleil A."/>
            <person name="Cao P."/>
            <person name="Chapman S."/>
            <person name="Cusick C."/>
            <person name="Young S."/>
            <person name="Neafsey D."/>
            <person name="Nusbaum C."/>
            <person name="Birren B."/>
        </authorList>
    </citation>
    <scope>NUCLEOTIDE SEQUENCE [LARGE SCALE GENOMIC DNA]</scope>
    <source>
        <strain evidence="2 3">7F3_DIV0205</strain>
    </source>
</reference>
<dbReference type="InterPro" id="IPR038750">
    <property type="entry name" value="YczE/YyaS-like"/>
</dbReference>